<evidence type="ECO:0000256" key="1">
    <source>
        <dbReference type="SAM" id="Phobius"/>
    </source>
</evidence>
<comment type="caution">
    <text evidence="2">The sequence shown here is derived from an EMBL/GenBank/DDBJ whole genome shotgun (WGS) entry which is preliminary data.</text>
</comment>
<keyword evidence="1" id="KW-1133">Transmembrane helix</keyword>
<gene>
    <name evidence="2" type="ORF">FOL46_000694</name>
</gene>
<organism evidence="2 3">
    <name type="scientific">Perkinsus olseni</name>
    <name type="common">Perkinsus atlanticus</name>
    <dbReference type="NCBI Taxonomy" id="32597"/>
    <lineage>
        <taxon>Eukaryota</taxon>
        <taxon>Sar</taxon>
        <taxon>Alveolata</taxon>
        <taxon>Perkinsozoa</taxon>
        <taxon>Perkinsea</taxon>
        <taxon>Perkinsida</taxon>
        <taxon>Perkinsidae</taxon>
        <taxon>Perkinsus</taxon>
    </lineage>
</organism>
<dbReference type="AlphaFoldDB" id="A0A7J6KVA6"/>
<dbReference type="Proteomes" id="UP000572268">
    <property type="component" value="Unassembled WGS sequence"/>
</dbReference>
<name>A0A7J6KVA6_PEROL</name>
<keyword evidence="1" id="KW-0812">Transmembrane</keyword>
<feature type="transmembrane region" description="Helical" evidence="1">
    <location>
        <begin position="32"/>
        <end position="51"/>
    </location>
</feature>
<proteinExistence type="predicted"/>
<accession>A0A7J6KVA6</accession>
<protein>
    <submittedName>
        <fullName evidence="2">Uncharacterized protein</fullName>
    </submittedName>
</protein>
<dbReference type="EMBL" id="JABANN010001161">
    <property type="protein sequence ID" value="KAF4650842.1"/>
    <property type="molecule type" value="Genomic_DNA"/>
</dbReference>
<evidence type="ECO:0000313" key="3">
    <source>
        <dbReference type="Proteomes" id="UP000572268"/>
    </source>
</evidence>
<reference evidence="2 3" key="1">
    <citation type="submission" date="2020-04" db="EMBL/GenBank/DDBJ databases">
        <title>Perkinsus olseni comparative genomics.</title>
        <authorList>
            <person name="Bogema D.R."/>
        </authorList>
    </citation>
    <scope>NUCLEOTIDE SEQUENCE [LARGE SCALE GENOMIC DNA]</scope>
    <source>
        <strain evidence="2">ATCC PRA-31</strain>
    </source>
</reference>
<keyword evidence="1" id="KW-0472">Membrane</keyword>
<sequence>MYRTIQGLFVIALVYLVYKAFRTDDEDVLRFRMRVGAVLAAVVFCLINFFMKMSKPKGD</sequence>
<evidence type="ECO:0000313" key="2">
    <source>
        <dbReference type="EMBL" id="KAF4650842.1"/>
    </source>
</evidence>